<sequence length="228" mass="26421">MEIEMRSGSLIVIPFDFDLEQLNGLLWDREEEGHRLKSLIQFEHRFNVETGVQAIEALAIHQSIRDIPVLQEVAGRYRIDYVESVRTEFSRIYTLPGLVVVDTLKNRGFVSDIINRGLRNNVSQTIYLDTARMANDHRDQWERRFTDRAGRVNKGALYGDGVEQDSIFGPELDRSRTGSVGWHTNFFGSLYKVKVSPRGSVTLWSNPRMDTFLRFLRYEIIPYAVYLS</sequence>
<dbReference type="AlphaFoldDB" id="A0A6M3M576"/>
<proteinExistence type="predicted"/>
<dbReference type="EMBL" id="MT143674">
    <property type="protein sequence ID" value="QJA99918.1"/>
    <property type="molecule type" value="Genomic_DNA"/>
</dbReference>
<reference evidence="1" key="1">
    <citation type="submission" date="2020-03" db="EMBL/GenBank/DDBJ databases">
        <title>The deep terrestrial virosphere.</title>
        <authorList>
            <person name="Holmfeldt K."/>
            <person name="Nilsson E."/>
            <person name="Simone D."/>
            <person name="Lopez-Fernandez M."/>
            <person name="Wu X."/>
            <person name="de Brujin I."/>
            <person name="Lundin D."/>
            <person name="Andersson A."/>
            <person name="Bertilsson S."/>
            <person name="Dopson M."/>
        </authorList>
    </citation>
    <scope>NUCLEOTIDE SEQUENCE</scope>
    <source>
        <strain evidence="1">MM171A00774</strain>
    </source>
</reference>
<evidence type="ECO:0000313" key="1">
    <source>
        <dbReference type="EMBL" id="QJA99918.1"/>
    </source>
</evidence>
<organism evidence="1">
    <name type="scientific">viral metagenome</name>
    <dbReference type="NCBI Taxonomy" id="1070528"/>
    <lineage>
        <taxon>unclassified sequences</taxon>
        <taxon>metagenomes</taxon>
        <taxon>organismal metagenomes</taxon>
    </lineage>
</organism>
<accession>A0A6M3M576</accession>
<name>A0A6M3M576_9ZZZZ</name>
<protein>
    <submittedName>
        <fullName evidence="1">Uncharacterized protein</fullName>
    </submittedName>
</protein>
<gene>
    <name evidence="1" type="ORF">MM171A00774_0004</name>
</gene>